<sequence length="396" mass="42787">MDTNSKHLQVTRRTAILGASIAAASVTVAGSAQAANSSATPIRYAYVGCRTTRARNARGDGLAVFRIDPSSRAWTLQQTHACENPSFLAFNKAGDRLYTVHGDMTELSAFKVDRKTGGISLINTAPCNGRNPVHLAFDPSGRFLVVANHITKEEAVSNVSTVAVEQDGSLGKVVSTIELPGKIGPHRVEQPFSKPHQCLFDPSGKLIVVPDKGLDRVFALTLTVDGQLQRVEPNSAIAREGSGPRHIVYHPTLPFLFVINELTSTVMSCRYDPATGEITPIQELSSLPDTFIAFNRAAEIDISPEGSYIYVSNRGHESIATFSFERATGRLSSVGWTKCLGETPRFFNLSPDARELYVANETSDTIVRFVRHADNGVVARGEVVAKTGSPTCILFA</sequence>
<reference evidence="5" key="1">
    <citation type="journal article" date="2019" name="Int. J. Syst. Evol. Microbiol.">
        <title>The Global Catalogue of Microorganisms (GCM) 10K type strain sequencing project: providing services to taxonomists for standard genome sequencing and annotation.</title>
        <authorList>
            <consortium name="The Broad Institute Genomics Platform"/>
            <consortium name="The Broad Institute Genome Sequencing Center for Infectious Disease"/>
            <person name="Wu L."/>
            <person name="Ma J."/>
        </authorList>
    </citation>
    <scope>NUCLEOTIDE SEQUENCE [LARGE SCALE GENOMIC DNA]</scope>
    <source>
        <strain evidence="5">CCM 7491</strain>
    </source>
</reference>
<dbReference type="PANTHER" id="PTHR30344">
    <property type="entry name" value="6-PHOSPHOGLUCONOLACTONASE-RELATED"/>
    <property type="match status" value="1"/>
</dbReference>
<dbReference type="InterPro" id="IPR050282">
    <property type="entry name" value="Cycloisomerase_2"/>
</dbReference>
<evidence type="ECO:0000256" key="1">
    <source>
        <dbReference type="ARBA" id="ARBA00005564"/>
    </source>
</evidence>
<dbReference type="Proteomes" id="UP001595681">
    <property type="component" value="Unassembled WGS sequence"/>
</dbReference>
<feature type="signal peptide" evidence="3">
    <location>
        <begin position="1"/>
        <end position="34"/>
    </location>
</feature>
<evidence type="ECO:0000256" key="2">
    <source>
        <dbReference type="ARBA" id="ARBA00022526"/>
    </source>
</evidence>
<organism evidence="4 5">
    <name type="scientific">Sphingobium rhizovicinum</name>
    <dbReference type="NCBI Taxonomy" id="432308"/>
    <lineage>
        <taxon>Bacteria</taxon>
        <taxon>Pseudomonadati</taxon>
        <taxon>Pseudomonadota</taxon>
        <taxon>Alphaproteobacteria</taxon>
        <taxon>Sphingomonadales</taxon>
        <taxon>Sphingomonadaceae</taxon>
        <taxon>Sphingobium</taxon>
    </lineage>
</organism>
<comment type="similarity">
    <text evidence="1">Belongs to the cycloisomerase 2 family.</text>
</comment>
<name>A0ABV7NKB7_9SPHN</name>
<keyword evidence="2" id="KW-0313">Glucose metabolism</keyword>
<keyword evidence="5" id="KW-1185">Reference proteome</keyword>
<dbReference type="RefSeq" id="WP_380798666.1">
    <property type="nucleotide sequence ID" value="NZ_JBHRVU010000005.1"/>
</dbReference>
<dbReference type="InterPro" id="IPR015943">
    <property type="entry name" value="WD40/YVTN_repeat-like_dom_sf"/>
</dbReference>
<comment type="caution">
    <text evidence="4">The sequence shown here is derived from an EMBL/GenBank/DDBJ whole genome shotgun (WGS) entry which is preliminary data.</text>
</comment>
<evidence type="ECO:0000313" key="5">
    <source>
        <dbReference type="Proteomes" id="UP001595681"/>
    </source>
</evidence>
<dbReference type="PROSITE" id="PS51318">
    <property type="entry name" value="TAT"/>
    <property type="match status" value="1"/>
</dbReference>
<dbReference type="SUPFAM" id="SSF51004">
    <property type="entry name" value="C-terminal (heme d1) domain of cytochrome cd1-nitrite reductase"/>
    <property type="match status" value="1"/>
</dbReference>
<dbReference type="InterPro" id="IPR019405">
    <property type="entry name" value="Lactonase_7-beta_prop"/>
</dbReference>
<dbReference type="InterPro" id="IPR011048">
    <property type="entry name" value="Haem_d1_sf"/>
</dbReference>
<protein>
    <submittedName>
        <fullName evidence="4">Lactonase family protein</fullName>
    </submittedName>
</protein>
<proteinExistence type="inferred from homology"/>
<accession>A0ABV7NKB7</accession>
<dbReference type="Gene3D" id="2.130.10.10">
    <property type="entry name" value="YVTN repeat-like/Quinoprotein amine dehydrogenase"/>
    <property type="match status" value="1"/>
</dbReference>
<dbReference type="EMBL" id="JBHRVU010000005">
    <property type="protein sequence ID" value="MFC3443790.1"/>
    <property type="molecule type" value="Genomic_DNA"/>
</dbReference>
<evidence type="ECO:0000313" key="4">
    <source>
        <dbReference type="EMBL" id="MFC3443790.1"/>
    </source>
</evidence>
<dbReference type="Pfam" id="PF10282">
    <property type="entry name" value="Lactonase"/>
    <property type="match status" value="1"/>
</dbReference>
<feature type="chain" id="PRO_5045730567" evidence="3">
    <location>
        <begin position="35"/>
        <end position="396"/>
    </location>
</feature>
<evidence type="ECO:0000256" key="3">
    <source>
        <dbReference type="SAM" id="SignalP"/>
    </source>
</evidence>
<dbReference type="InterPro" id="IPR006311">
    <property type="entry name" value="TAT_signal"/>
</dbReference>
<dbReference type="PANTHER" id="PTHR30344:SF1">
    <property type="entry name" value="6-PHOSPHOGLUCONOLACTONASE"/>
    <property type="match status" value="1"/>
</dbReference>
<gene>
    <name evidence="4" type="ORF">ACFOKF_21790</name>
</gene>
<keyword evidence="2" id="KW-0119">Carbohydrate metabolism</keyword>
<keyword evidence="3" id="KW-0732">Signal</keyword>